<dbReference type="Proteomes" id="UP000028761">
    <property type="component" value="Chromosome 17"/>
</dbReference>
<reference evidence="1" key="3">
    <citation type="submission" date="2025-09" db="UniProtKB">
        <authorList>
            <consortium name="Ensembl"/>
        </authorList>
    </citation>
    <scope>IDENTIFICATION</scope>
</reference>
<organism evidence="1 2">
    <name type="scientific">Papio anubis</name>
    <name type="common">Olive baboon</name>
    <dbReference type="NCBI Taxonomy" id="9555"/>
    <lineage>
        <taxon>Eukaryota</taxon>
        <taxon>Metazoa</taxon>
        <taxon>Chordata</taxon>
        <taxon>Craniata</taxon>
        <taxon>Vertebrata</taxon>
        <taxon>Euteleostomi</taxon>
        <taxon>Mammalia</taxon>
        <taxon>Eutheria</taxon>
        <taxon>Euarchontoglires</taxon>
        <taxon>Primates</taxon>
        <taxon>Haplorrhini</taxon>
        <taxon>Catarrhini</taxon>
        <taxon>Cercopithecidae</taxon>
        <taxon>Cercopithecinae</taxon>
        <taxon>Papio</taxon>
    </lineage>
</organism>
<proteinExistence type="predicted"/>
<reference evidence="1" key="2">
    <citation type="submission" date="2025-08" db="UniProtKB">
        <authorList>
            <consortium name="Ensembl"/>
        </authorList>
    </citation>
    <scope>IDENTIFICATION</scope>
</reference>
<dbReference type="AlphaFoldDB" id="A0A8I5NEL7"/>
<reference evidence="1 2" key="1">
    <citation type="submission" date="2012-03" db="EMBL/GenBank/DDBJ databases">
        <title>Whole Genome Assembly of Papio anubis.</title>
        <authorList>
            <person name="Liu Y.L."/>
            <person name="Abraham K.A."/>
            <person name="Akbar H.A."/>
            <person name="Ali S.A."/>
            <person name="Anosike U.A."/>
            <person name="Aqrawi P.A."/>
            <person name="Arias F.A."/>
            <person name="Attaway T.A."/>
            <person name="Awwad R.A."/>
            <person name="Babu C.B."/>
            <person name="Bandaranaike D.B."/>
            <person name="Battles P.B."/>
            <person name="Bell A.B."/>
            <person name="Beltran B.B."/>
            <person name="Berhane-Mersha D.B."/>
            <person name="Bess C.B."/>
            <person name="Bickham C.B."/>
            <person name="Bolden T.B."/>
            <person name="Carter K.C."/>
            <person name="Chau D.C."/>
            <person name="Chavez A.C."/>
            <person name="Clerc-Blankenburg K.C."/>
            <person name="Coyle M.C."/>
            <person name="Dao M.D."/>
            <person name="Davila M.L.D."/>
            <person name="Davy-Carroll L.D."/>
            <person name="Denson S.D."/>
            <person name="Dinh H.D."/>
            <person name="Fernandez S.F."/>
            <person name="Fernando P.F."/>
            <person name="Forbes L.F."/>
            <person name="Francis C.F."/>
            <person name="Francisco L.F."/>
            <person name="Fu Q.F."/>
            <person name="Garcia-Iii R.G."/>
            <person name="Garrett T.G."/>
            <person name="Gross S.G."/>
            <person name="Gubbala S.G."/>
            <person name="Hirani K.H."/>
            <person name="Hogues M.H."/>
            <person name="Hollins B.H."/>
            <person name="Jackson L.J."/>
            <person name="Javaid M.J."/>
            <person name="Jhangiani S.J."/>
            <person name="Johnson A.J."/>
            <person name="Johnson B.J."/>
            <person name="Jones J.J."/>
            <person name="Joshi V.J."/>
            <person name="Kalu J.K."/>
            <person name="Khan N.K."/>
            <person name="Korchina V.K."/>
            <person name="Kovar C.K."/>
            <person name="Lago L.L."/>
            <person name="Lara F.L."/>
            <person name="Le T.-K.L."/>
            <person name="Lee S.L."/>
            <person name="Legall-Iii F.L."/>
            <person name="Lemon S.L."/>
            <person name="Liu J.L."/>
            <person name="Liu Y.-S.L."/>
            <person name="Liyanage D.L."/>
            <person name="Lopez J.L."/>
            <person name="Lorensuhewa L.L."/>
            <person name="Mata R.M."/>
            <person name="Mathew T.M."/>
            <person name="Mercado C.M."/>
            <person name="Mercado I.M."/>
            <person name="Morales K.M."/>
            <person name="Morgan M.M."/>
            <person name="Munidasa M.M."/>
            <person name="Ngo D.N."/>
            <person name="Nguyen L.N."/>
            <person name="Nguyen T.N."/>
            <person name="Nguyen N.N."/>
            <person name="Obregon M.O."/>
            <person name="Okwuonu G.O."/>
            <person name="Ongeri F.O."/>
            <person name="Onwere C.O."/>
            <person name="Osifeso I.O."/>
            <person name="Parra A.P."/>
            <person name="Patil S.P."/>
            <person name="Perez A.P."/>
            <person name="Perez Y.P."/>
            <person name="Pham C.P."/>
            <person name="Pu L.-L.P."/>
            <person name="Puazo M.P."/>
            <person name="Quiroz J.Q."/>
            <person name="Rouhana J.R."/>
            <person name="Ruiz M.R."/>
            <person name="Ruiz S.-J.R."/>
            <person name="Saada N.S."/>
            <person name="Santibanez J.S."/>
            <person name="Scheel M.S."/>
            <person name="Schneider B.S."/>
            <person name="Simmons D.S."/>
            <person name="Sisson I.S."/>
            <person name="Tang L.-Y.T."/>
            <person name="Thornton R.T."/>
            <person name="Tisius J.T."/>
            <person name="Toledanes G.T."/>
            <person name="Trejos Z.T."/>
            <person name="Usmani K.U."/>
            <person name="Varghese R.V."/>
            <person name="Vattathil S.V."/>
            <person name="Vee V.V."/>
            <person name="Walker D.W."/>
            <person name="Weissenberger G.W."/>
            <person name="White C.W."/>
            <person name="Williams A.W."/>
            <person name="Woodworth J.W."/>
            <person name="Wright R.W."/>
            <person name="Zhu Y.Z."/>
            <person name="Han Y.H."/>
            <person name="Newsham I.N."/>
            <person name="Nazareth L.N."/>
            <person name="Worley K.W."/>
            <person name="Muzny D.M."/>
            <person name="Rogers J.R."/>
            <person name="Gibbs R.G."/>
        </authorList>
    </citation>
    <scope>NUCLEOTIDE SEQUENCE [LARGE SCALE GENOMIC DNA]</scope>
</reference>
<protein>
    <submittedName>
        <fullName evidence="1">Uncharacterized protein</fullName>
    </submittedName>
</protein>
<sequence>MKEKIKDLKGHLALIRGKVPHPTSKTLRKLNFFLLAPRITAMELTPFSFQRDLNLQAMLSEKRWKEKTSKYLQSLSLDSERVSLCHAGWNAVALSRLSATSASRVQAILLPQFSWDYRHLPPHLANFCIFFLRRSFALLAQAGMQWRDLGSPQPPPPRFKRFSCLNLPSSWDYRHAPPCPANFVFLVEMEFFHVEAGLELLTSGDPPTRPPKVLGSQA</sequence>
<dbReference type="PANTHER" id="PTHR46254:SF3">
    <property type="entry name" value="SECRETED PROTEIN"/>
    <property type="match status" value="1"/>
</dbReference>
<evidence type="ECO:0000313" key="1">
    <source>
        <dbReference type="Ensembl" id="ENSPANP00000051481.1"/>
    </source>
</evidence>
<evidence type="ECO:0000313" key="2">
    <source>
        <dbReference type="Proteomes" id="UP000028761"/>
    </source>
</evidence>
<dbReference type="GeneTree" id="ENSGT00940000164709"/>
<name>A0A8I5NEL7_PAPAN</name>
<dbReference type="Ensembl" id="ENSPANT00000072857.1">
    <property type="protein sequence ID" value="ENSPANP00000051481.1"/>
    <property type="gene ID" value="ENSPANG00000040822.1"/>
</dbReference>
<dbReference type="PANTHER" id="PTHR46254">
    <property type="entry name" value="PROTEIN GVQW1-RELATED"/>
    <property type="match status" value="1"/>
</dbReference>
<dbReference type="PRINTS" id="PR02045">
    <property type="entry name" value="F138DOMAIN"/>
</dbReference>
<accession>A0A8I5NEL7</accession>
<keyword evidence="2" id="KW-1185">Reference proteome</keyword>